<reference evidence="2" key="2">
    <citation type="journal article" date="2020" name="Nat. Commun.">
        <title>Large-scale genome sequencing of mycorrhizal fungi provides insights into the early evolution of symbiotic traits.</title>
        <authorList>
            <person name="Miyauchi S."/>
            <person name="Kiss E."/>
            <person name="Kuo A."/>
            <person name="Drula E."/>
            <person name="Kohler A."/>
            <person name="Sanchez-Garcia M."/>
            <person name="Morin E."/>
            <person name="Andreopoulos B."/>
            <person name="Barry K.W."/>
            <person name="Bonito G."/>
            <person name="Buee M."/>
            <person name="Carver A."/>
            <person name="Chen C."/>
            <person name="Cichocki N."/>
            <person name="Clum A."/>
            <person name="Culley D."/>
            <person name="Crous P.W."/>
            <person name="Fauchery L."/>
            <person name="Girlanda M."/>
            <person name="Hayes R.D."/>
            <person name="Keri Z."/>
            <person name="LaButti K."/>
            <person name="Lipzen A."/>
            <person name="Lombard V."/>
            <person name="Magnuson J."/>
            <person name="Maillard F."/>
            <person name="Murat C."/>
            <person name="Nolan M."/>
            <person name="Ohm R.A."/>
            <person name="Pangilinan J."/>
            <person name="Pereira M.F."/>
            <person name="Perotto S."/>
            <person name="Peter M."/>
            <person name="Pfister S."/>
            <person name="Riley R."/>
            <person name="Sitrit Y."/>
            <person name="Stielow J.B."/>
            <person name="Szollosi G."/>
            <person name="Zifcakova L."/>
            <person name="Stursova M."/>
            <person name="Spatafora J.W."/>
            <person name="Tedersoo L."/>
            <person name="Vaario L.M."/>
            <person name="Yamada A."/>
            <person name="Yan M."/>
            <person name="Wang P."/>
            <person name="Xu J."/>
            <person name="Bruns T."/>
            <person name="Baldrian P."/>
            <person name="Vilgalys R."/>
            <person name="Dunand C."/>
            <person name="Henrissat B."/>
            <person name="Grigoriev I.V."/>
            <person name="Hibbett D."/>
            <person name="Nagy L.G."/>
            <person name="Martin F.M."/>
        </authorList>
    </citation>
    <scope>NUCLEOTIDE SEQUENCE</scope>
    <source>
        <strain evidence="2">Prilba</strain>
    </source>
</reference>
<dbReference type="EMBL" id="WHVB01000050">
    <property type="protein sequence ID" value="KAF8464982.1"/>
    <property type="molecule type" value="Genomic_DNA"/>
</dbReference>
<comment type="caution">
    <text evidence="2">The sequence shown here is derived from an EMBL/GenBank/DDBJ whole genome shotgun (WGS) entry which is preliminary data.</text>
</comment>
<organism evidence="2 3">
    <name type="scientific">Russula ochroleuca</name>
    <dbReference type="NCBI Taxonomy" id="152965"/>
    <lineage>
        <taxon>Eukaryota</taxon>
        <taxon>Fungi</taxon>
        <taxon>Dikarya</taxon>
        <taxon>Basidiomycota</taxon>
        <taxon>Agaricomycotina</taxon>
        <taxon>Agaricomycetes</taxon>
        <taxon>Russulales</taxon>
        <taxon>Russulaceae</taxon>
        <taxon>Russula</taxon>
    </lineage>
</organism>
<accession>A0A9P5JVS2</accession>
<dbReference type="AlphaFoldDB" id="A0A9P5JVS2"/>
<feature type="region of interest" description="Disordered" evidence="1">
    <location>
        <begin position="200"/>
        <end position="225"/>
    </location>
</feature>
<evidence type="ECO:0000256" key="1">
    <source>
        <dbReference type="SAM" id="MobiDB-lite"/>
    </source>
</evidence>
<reference evidence="2" key="1">
    <citation type="submission" date="2019-10" db="EMBL/GenBank/DDBJ databases">
        <authorList>
            <consortium name="DOE Joint Genome Institute"/>
            <person name="Kuo A."/>
            <person name="Miyauchi S."/>
            <person name="Kiss E."/>
            <person name="Drula E."/>
            <person name="Kohler A."/>
            <person name="Sanchez-Garcia M."/>
            <person name="Andreopoulos B."/>
            <person name="Barry K.W."/>
            <person name="Bonito G."/>
            <person name="Buee M."/>
            <person name="Carver A."/>
            <person name="Chen C."/>
            <person name="Cichocki N."/>
            <person name="Clum A."/>
            <person name="Culley D."/>
            <person name="Crous P.W."/>
            <person name="Fauchery L."/>
            <person name="Girlanda M."/>
            <person name="Hayes R."/>
            <person name="Keri Z."/>
            <person name="LaButti K."/>
            <person name="Lipzen A."/>
            <person name="Lombard V."/>
            <person name="Magnuson J."/>
            <person name="Maillard F."/>
            <person name="Morin E."/>
            <person name="Murat C."/>
            <person name="Nolan M."/>
            <person name="Ohm R."/>
            <person name="Pangilinan J."/>
            <person name="Pereira M."/>
            <person name="Perotto S."/>
            <person name="Peter M."/>
            <person name="Riley R."/>
            <person name="Sitrit Y."/>
            <person name="Stielow B."/>
            <person name="Szollosi G."/>
            <person name="Zifcakova L."/>
            <person name="Stursova M."/>
            <person name="Spatafora J.W."/>
            <person name="Tedersoo L."/>
            <person name="Vaario L.-M."/>
            <person name="Yamada A."/>
            <person name="Yan M."/>
            <person name="Wang P."/>
            <person name="Xu J."/>
            <person name="Bruns T."/>
            <person name="Baldrian P."/>
            <person name="Vilgalys R."/>
            <person name="Henrissat B."/>
            <person name="Grigoriev I.V."/>
            <person name="Hibbett D."/>
            <person name="Nagy L.G."/>
            <person name="Martin F.M."/>
        </authorList>
    </citation>
    <scope>NUCLEOTIDE SEQUENCE</scope>
    <source>
        <strain evidence="2">Prilba</strain>
    </source>
</reference>
<proteinExistence type="predicted"/>
<gene>
    <name evidence="2" type="ORF">DFH94DRAFT_686455</name>
</gene>
<feature type="compositionally biased region" description="Basic and acidic residues" evidence="1">
    <location>
        <begin position="216"/>
        <end position="225"/>
    </location>
</feature>
<protein>
    <submittedName>
        <fullName evidence="2">Uncharacterized protein</fullName>
    </submittedName>
</protein>
<name>A0A9P5JVS2_9AGAM</name>
<keyword evidence="3" id="KW-1185">Reference proteome</keyword>
<evidence type="ECO:0000313" key="3">
    <source>
        <dbReference type="Proteomes" id="UP000759537"/>
    </source>
</evidence>
<evidence type="ECO:0000313" key="2">
    <source>
        <dbReference type="EMBL" id="KAF8464982.1"/>
    </source>
</evidence>
<dbReference type="Proteomes" id="UP000759537">
    <property type="component" value="Unassembled WGS sequence"/>
</dbReference>
<sequence length="252" mass="27834">MALYGAVTMYDVQGAKGLVHQNLTTNYYGERGAGAGVARWGEVGQGWAGQRDMGWGGVRQGEARRGEARWDGVGWGDVTRGWGMGVGRCDVRWDGVGQHDARWDGVGQCDTSLESDGVRARARAWVWACAWASSMDMRGKAWGCVLAPSGRGREHQDLVSWQMRGCVVGKGEGEGVWWAKAWWARARARACGGRRQGHVVRRRTREGEQGTNKGAKSVDGRRSETENINIEHMDVELSHMMLRYSAPRNVLT</sequence>